<dbReference type="Gene3D" id="3.40.30.10">
    <property type="entry name" value="Glutaredoxin"/>
    <property type="match status" value="1"/>
</dbReference>
<proteinExistence type="predicted"/>
<dbReference type="RefSeq" id="WP_091270675.1">
    <property type="nucleotide sequence ID" value="NZ_FNDK01000001.1"/>
</dbReference>
<dbReference type="SUPFAM" id="SSF52833">
    <property type="entry name" value="Thioredoxin-like"/>
    <property type="match status" value="1"/>
</dbReference>
<dbReference type="AlphaFoldDB" id="A0A1G7Z3V3"/>
<dbReference type="Proteomes" id="UP000199163">
    <property type="component" value="Unassembled WGS sequence"/>
</dbReference>
<name>A0A1G7Z3V3_9BACI</name>
<accession>A0A1G7Z3V3</accession>
<gene>
    <name evidence="1" type="ORF">SAMN05192534_101391</name>
</gene>
<dbReference type="EMBL" id="FNDK01000001">
    <property type="protein sequence ID" value="SDH03344.1"/>
    <property type="molecule type" value="Genomic_DNA"/>
</dbReference>
<keyword evidence="2" id="KW-1185">Reference proteome</keyword>
<dbReference type="STRING" id="568899.SAMN05192534_101391"/>
<sequence>MAYLQEITTSEEWKETLKVSQEKEVLLVKHSTTCPISAAAWDEVQKVIEKNTGENTVFAYVKVIESRPVSQQIAKDTGVKHESPQALLMKDRRVTWDASHGDVTEEALDAVLHH</sequence>
<dbReference type="Pfam" id="PF11009">
    <property type="entry name" value="BrxC"/>
    <property type="match status" value="1"/>
</dbReference>
<organism evidence="1 2">
    <name type="scientific">Alteribacillus persepolensis</name>
    <dbReference type="NCBI Taxonomy" id="568899"/>
    <lineage>
        <taxon>Bacteria</taxon>
        <taxon>Bacillati</taxon>
        <taxon>Bacillota</taxon>
        <taxon>Bacilli</taxon>
        <taxon>Bacillales</taxon>
        <taxon>Bacillaceae</taxon>
        <taxon>Alteribacillus</taxon>
    </lineage>
</organism>
<dbReference type="OrthoDB" id="677051at2"/>
<protein>
    <submittedName>
        <fullName evidence="1">Bacillithiol system protein YtxJ</fullName>
    </submittedName>
</protein>
<dbReference type="InterPro" id="IPR036249">
    <property type="entry name" value="Thioredoxin-like_sf"/>
</dbReference>
<evidence type="ECO:0000313" key="2">
    <source>
        <dbReference type="Proteomes" id="UP000199163"/>
    </source>
</evidence>
<dbReference type="NCBIfam" id="TIGR04019">
    <property type="entry name" value="B_thiol_YtxJ"/>
    <property type="match status" value="1"/>
</dbReference>
<dbReference type="InterPro" id="IPR022551">
    <property type="entry name" value="BrxC"/>
</dbReference>
<evidence type="ECO:0000313" key="1">
    <source>
        <dbReference type="EMBL" id="SDH03344.1"/>
    </source>
</evidence>
<reference evidence="1 2" key="1">
    <citation type="submission" date="2016-10" db="EMBL/GenBank/DDBJ databases">
        <authorList>
            <person name="de Groot N.N."/>
        </authorList>
    </citation>
    <scope>NUCLEOTIDE SEQUENCE [LARGE SCALE GENOMIC DNA]</scope>
    <source>
        <strain evidence="1 2">DSM 21632</strain>
    </source>
</reference>